<feature type="region of interest" description="Disordered" evidence="2">
    <location>
        <begin position="20"/>
        <end position="75"/>
    </location>
</feature>
<evidence type="ECO:0000256" key="1">
    <source>
        <dbReference type="SAM" id="Coils"/>
    </source>
</evidence>
<evidence type="ECO:0000313" key="4">
    <source>
        <dbReference type="Proteomes" id="UP000177798"/>
    </source>
</evidence>
<dbReference type="Proteomes" id="UP000177798">
    <property type="component" value="Chromosome 6"/>
</dbReference>
<proteinExistence type="predicted"/>
<dbReference type="EMBL" id="CP017819">
    <property type="protein sequence ID" value="APA10725.1"/>
    <property type="molecule type" value="Genomic_DNA"/>
</dbReference>
<feature type="coiled-coil region" evidence="1">
    <location>
        <begin position="81"/>
        <end position="108"/>
    </location>
</feature>
<reference evidence="4" key="1">
    <citation type="journal article" date="2017" name="Genome Biol. Evol.">
        <title>The complete genome sequence of the phytopathogenic fungus Sclerotinia sclerotiorum reveals insights into the genome architecture of broad host range pathogens.</title>
        <authorList>
            <person name="Derbyshire M."/>
            <person name="Denton-Giles M."/>
            <person name="Hegedus D."/>
            <person name="Seifbarghy S."/>
            <person name="Rollins J."/>
            <person name="van Kan J."/>
            <person name="Seidl M.F."/>
            <person name="Faino L."/>
            <person name="Mbengue M."/>
            <person name="Navaud O."/>
            <person name="Raffaele S."/>
            <person name="Hammond-Kosack K."/>
            <person name="Heard S."/>
            <person name="Oliver R."/>
        </authorList>
    </citation>
    <scope>NUCLEOTIDE SEQUENCE [LARGE SCALE GENOMIC DNA]</scope>
    <source>
        <strain evidence="4">ATCC 18683 / 1980 / Ss-1</strain>
    </source>
</reference>
<feature type="compositionally biased region" description="Basic and acidic residues" evidence="2">
    <location>
        <begin position="237"/>
        <end position="270"/>
    </location>
</feature>
<organism evidence="3 4">
    <name type="scientific">Sclerotinia sclerotiorum (strain ATCC 18683 / 1980 / Ss-1)</name>
    <name type="common">White mold</name>
    <name type="synonym">Whetzelinia sclerotiorum</name>
    <dbReference type="NCBI Taxonomy" id="665079"/>
    <lineage>
        <taxon>Eukaryota</taxon>
        <taxon>Fungi</taxon>
        <taxon>Dikarya</taxon>
        <taxon>Ascomycota</taxon>
        <taxon>Pezizomycotina</taxon>
        <taxon>Leotiomycetes</taxon>
        <taxon>Helotiales</taxon>
        <taxon>Sclerotiniaceae</taxon>
        <taxon>Sclerotinia</taxon>
    </lineage>
</organism>
<evidence type="ECO:0000256" key="2">
    <source>
        <dbReference type="SAM" id="MobiDB-lite"/>
    </source>
</evidence>
<keyword evidence="1" id="KW-0175">Coiled coil</keyword>
<dbReference type="AlphaFoldDB" id="A0A1D9Q721"/>
<gene>
    <name evidence="3" type="ORF">sscle_06g054950</name>
</gene>
<evidence type="ECO:0000313" key="3">
    <source>
        <dbReference type="EMBL" id="APA10725.1"/>
    </source>
</evidence>
<dbReference type="RefSeq" id="XP_001586426.1">
    <property type="nucleotide sequence ID" value="XM_001586376.1"/>
</dbReference>
<feature type="region of interest" description="Disordered" evidence="2">
    <location>
        <begin position="217"/>
        <end position="310"/>
    </location>
</feature>
<sequence length="469" mass="52634">MSASEAPSPKELIHVTGLTLEEGAVFERDPSPDTEDAGSRAPHNIPVLPGAILDPDDRFPKTPETQPEHEIPKSKEEVTYMLETKIKLRDLEREKETLEMEGRRRAAKEQIDARWQERALKDWRENKVKVKYDTLPDTDHDEDALRQAAIDKNLRGGEIAPTVNKKKSPPKGINQLAESRRKLNKEWAISGGHRIAVRQNDETAAEGAALKGAKQFKAVVDGEGARNDTTDGGVKYTNKDSRDGGNEFGDRSPVPEERGRRRAHEARDTSSHSQARRRKQEGAAEDPLRSTGITPLSEGPPLHQRHKDANVVLHKDVPAETFRVAQQAEKGRFVAWPGANIQIPPMSPLVPKVVKPQTKLEPLPIVFPVPAIRDPRLLPNESPAQWKLRENSVNLREEMLSFNERADQEELRKLDDRRAKRKGRYKCLATESKIERKCVAARQRAEELAEKLLRGGGGSEDRRDTATGK</sequence>
<dbReference type="OrthoDB" id="3528614at2759"/>
<dbReference type="KEGG" id="ssl:SS1G_12410"/>
<feature type="region of interest" description="Disordered" evidence="2">
    <location>
        <begin position="152"/>
        <end position="173"/>
    </location>
</feature>
<dbReference type="OMA" id="QIDARWQ"/>
<accession>A0A1D9Q721</accession>
<name>A0A1D9Q721_SCLS1</name>
<dbReference type="VEuPathDB" id="FungiDB:sscle_06g054950"/>
<protein>
    <submittedName>
        <fullName evidence="3">Uncharacterized protein</fullName>
    </submittedName>
</protein>
<feature type="compositionally biased region" description="Basic and acidic residues" evidence="2">
    <location>
        <begin position="55"/>
        <end position="75"/>
    </location>
</feature>